<dbReference type="SUPFAM" id="SSF55298">
    <property type="entry name" value="YjgF-like"/>
    <property type="match status" value="1"/>
</dbReference>
<evidence type="ECO:0000313" key="2">
    <source>
        <dbReference type="Proteomes" id="UP000318242"/>
    </source>
</evidence>
<dbReference type="InterPro" id="IPR006175">
    <property type="entry name" value="YjgF/YER057c/UK114"/>
</dbReference>
<gene>
    <name evidence="1" type="ORF">VCO01S_02070</name>
</gene>
<organism evidence="1 2">
    <name type="scientific">Vibrio comitans NBRC 102076</name>
    <dbReference type="NCBI Taxonomy" id="1219078"/>
    <lineage>
        <taxon>Bacteria</taxon>
        <taxon>Pseudomonadati</taxon>
        <taxon>Pseudomonadota</taxon>
        <taxon>Gammaproteobacteria</taxon>
        <taxon>Vibrionales</taxon>
        <taxon>Vibrionaceae</taxon>
        <taxon>Vibrio</taxon>
    </lineage>
</organism>
<name>A0A4Y3IJX0_9VIBR</name>
<protein>
    <recommendedName>
        <fullName evidence="3">RidA family protein</fullName>
    </recommendedName>
</protein>
<reference evidence="1 2" key="1">
    <citation type="submission" date="2019-06" db="EMBL/GenBank/DDBJ databases">
        <title>Whole genome shotgun sequence of Vibrio comitans NBRC 102076.</title>
        <authorList>
            <person name="Hosoyama A."/>
            <person name="Uohara A."/>
            <person name="Ohji S."/>
            <person name="Ichikawa N."/>
        </authorList>
    </citation>
    <scope>NUCLEOTIDE SEQUENCE [LARGE SCALE GENOMIC DNA]</scope>
    <source>
        <strain evidence="1 2">NBRC 102076</strain>
    </source>
</reference>
<keyword evidence="2" id="KW-1185">Reference proteome</keyword>
<accession>A0A4Y3IJX0</accession>
<dbReference type="CDD" id="cd06150">
    <property type="entry name" value="YjgF_YER057c_UK114_like_2"/>
    <property type="match status" value="1"/>
</dbReference>
<proteinExistence type="predicted"/>
<dbReference type="Proteomes" id="UP000318242">
    <property type="component" value="Unassembled WGS sequence"/>
</dbReference>
<sequence length="116" mass="12688">MIKTISPMGRYSKAKIVNGTVYLCGQFSTDLTLDVKGQSDNTFAQVDALLAECGVDKSKILSIMVHLNDIANDYAAFNEAYDAWIAGDEAPVRTCVEAKMFSEQCLVELTIIATQE</sequence>
<dbReference type="PANTHER" id="PTHR47328">
    <property type="match status" value="1"/>
</dbReference>
<dbReference type="EMBL" id="BJLH01000001">
    <property type="protein sequence ID" value="GEA59014.1"/>
    <property type="molecule type" value="Genomic_DNA"/>
</dbReference>
<dbReference type="AlphaFoldDB" id="A0A4Y3IJX0"/>
<dbReference type="Pfam" id="PF01042">
    <property type="entry name" value="Ribonuc_L-PSP"/>
    <property type="match status" value="1"/>
</dbReference>
<comment type="caution">
    <text evidence="1">The sequence shown here is derived from an EMBL/GenBank/DDBJ whole genome shotgun (WGS) entry which is preliminary data.</text>
</comment>
<evidence type="ECO:0008006" key="3">
    <source>
        <dbReference type="Google" id="ProtNLM"/>
    </source>
</evidence>
<evidence type="ECO:0000313" key="1">
    <source>
        <dbReference type="EMBL" id="GEA59014.1"/>
    </source>
</evidence>
<dbReference type="InterPro" id="IPR035709">
    <property type="entry name" value="YoaB-like"/>
</dbReference>
<dbReference type="InterPro" id="IPR035959">
    <property type="entry name" value="RutC-like_sf"/>
</dbReference>
<dbReference type="Gene3D" id="3.30.1330.40">
    <property type="entry name" value="RutC-like"/>
    <property type="match status" value="1"/>
</dbReference>
<dbReference type="OrthoDB" id="6899345at2"/>
<dbReference type="RefSeq" id="WP_141268481.1">
    <property type="nucleotide sequence ID" value="NZ_BJLH01000001.1"/>
</dbReference>
<dbReference type="PANTHER" id="PTHR47328:SF1">
    <property type="entry name" value="RUTC FAMILY PROTEIN YOAB"/>
    <property type="match status" value="1"/>
</dbReference>